<sequence length="124" mass="13856">MFSAIEPAAGNNESKTWSEMCATLVLTEEEEPEHSSKLWGYKMSGKMPINNYFGNFQVTDDALLRLSGTIKFVNLAYTKVGGMAKQMQFESYYMAALKSVDSYEVKDDVLTLRSAEGIVTLVFV</sequence>
<organism evidence="2 3">
    <name type="scientific">Rufibacter roseus</name>
    <dbReference type="NCBI Taxonomy" id="1567108"/>
    <lineage>
        <taxon>Bacteria</taxon>
        <taxon>Pseudomonadati</taxon>
        <taxon>Bacteroidota</taxon>
        <taxon>Cytophagia</taxon>
        <taxon>Cytophagales</taxon>
        <taxon>Hymenobacteraceae</taxon>
        <taxon>Rufibacter</taxon>
    </lineage>
</organism>
<dbReference type="RefSeq" id="WP_066619064.1">
    <property type="nucleotide sequence ID" value="NZ_JBHSYQ010000003.1"/>
</dbReference>
<proteinExistence type="predicted"/>
<accession>A0ABW2DLC3</accession>
<keyword evidence="3" id="KW-1185">Reference proteome</keyword>
<dbReference type="Proteomes" id="UP001596405">
    <property type="component" value="Unassembled WGS sequence"/>
</dbReference>
<dbReference type="InterPro" id="IPR005184">
    <property type="entry name" value="DUF306_Meta_HslJ"/>
</dbReference>
<evidence type="ECO:0000313" key="2">
    <source>
        <dbReference type="EMBL" id="MFC6997576.1"/>
    </source>
</evidence>
<feature type="domain" description="DUF306" evidence="1">
    <location>
        <begin position="42"/>
        <end position="123"/>
    </location>
</feature>
<dbReference type="EMBL" id="JBHSYQ010000003">
    <property type="protein sequence ID" value="MFC6997576.1"/>
    <property type="molecule type" value="Genomic_DNA"/>
</dbReference>
<dbReference type="Gene3D" id="2.40.128.270">
    <property type="match status" value="1"/>
</dbReference>
<dbReference type="InterPro" id="IPR038670">
    <property type="entry name" value="HslJ-like_sf"/>
</dbReference>
<name>A0ABW2DLC3_9BACT</name>
<comment type="caution">
    <text evidence="2">The sequence shown here is derived from an EMBL/GenBank/DDBJ whole genome shotgun (WGS) entry which is preliminary data.</text>
</comment>
<protein>
    <submittedName>
        <fullName evidence="2">META domain-containing protein</fullName>
    </submittedName>
</protein>
<evidence type="ECO:0000313" key="3">
    <source>
        <dbReference type="Proteomes" id="UP001596405"/>
    </source>
</evidence>
<dbReference type="Pfam" id="PF03724">
    <property type="entry name" value="META"/>
    <property type="match status" value="1"/>
</dbReference>
<reference evidence="3" key="1">
    <citation type="journal article" date="2019" name="Int. J. Syst. Evol. Microbiol.">
        <title>The Global Catalogue of Microorganisms (GCM) 10K type strain sequencing project: providing services to taxonomists for standard genome sequencing and annotation.</title>
        <authorList>
            <consortium name="The Broad Institute Genomics Platform"/>
            <consortium name="The Broad Institute Genome Sequencing Center for Infectious Disease"/>
            <person name="Wu L."/>
            <person name="Ma J."/>
        </authorList>
    </citation>
    <scope>NUCLEOTIDE SEQUENCE [LARGE SCALE GENOMIC DNA]</scope>
    <source>
        <strain evidence="3">CGMCC 4.7393</strain>
    </source>
</reference>
<evidence type="ECO:0000259" key="1">
    <source>
        <dbReference type="Pfam" id="PF03724"/>
    </source>
</evidence>
<gene>
    <name evidence="2" type="ORF">ACFQHR_08065</name>
</gene>